<feature type="domain" description="SET" evidence="8">
    <location>
        <begin position="128"/>
        <end position="403"/>
    </location>
</feature>
<dbReference type="EMBL" id="OOIP01000005">
    <property type="protein sequence ID" value="SPO36839.1"/>
    <property type="molecule type" value="Genomic_DNA"/>
</dbReference>
<reference evidence="9 10" key="1">
    <citation type="submission" date="2018-03" db="EMBL/GenBank/DDBJ databases">
        <authorList>
            <person name="Guldener U."/>
        </authorList>
    </citation>
    <scope>NUCLEOTIDE SEQUENCE [LARGE SCALE GENOMIC DNA]</scope>
    <source>
        <strain evidence="9 10">DAOM196992</strain>
    </source>
</reference>
<evidence type="ECO:0000256" key="7">
    <source>
        <dbReference type="SAM" id="MobiDB-lite"/>
    </source>
</evidence>
<feature type="region of interest" description="Disordered" evidence="7">
    <location>
        <begin position="438"/>
        <end position="492"/>
    </location>
</feature>
<keyword evidence="2 9" id="KW-0808">Transferase</keyword>
<evidence type="ECO:0000256" key="1">
    <source>
        <dbReference type="ARBA" id="ARBA00022603"/>
    </source>
</evidence>
<dbReference type="InterPro" id="IPR001214">
    <property type="entry name" value="SET_dom"/>
</dbReference>
<feature type="compositionally biased region" description="Basic and acidic residues" evidence="7">
    <location>
        <begin position="440"/>
        <end position="461"/>
    </location>
</feature>
<organism evidence="9 10">
    <name type="scientific">Pseudozyma flocculosa</name>
    <dbReference type="NCBI Taxonomy" id="84751"/>
    <lineage>
        <taxon>Eukaryota</taxon>
        <taxon>Fungi</taxon>
        <taxon>Dikarya</taxon>
        <taxon>Basidiomycota</taxon>
        <taxon>Ustilaginomycotina</taxon>
        <taxon>Ustilaginomycetes</taxon>
        <taxon>Ustilaginales</taxon>
        <taxon>Ustilaginaceae</taxon>
        <taxon>Pseudozyma</taxon>
    </lineage>
</organism>
<evidence type="ECO:0000256" key="6">
    <source>
        <dbReference type="ARBA" id="ARBA00048619"/>
    </source>
</evidence>
<dbReference type="InterPro" id="IPR046341">
    <property type="entry name" value="SET_dom_sf"/>
</dbReference>
<feature type="region of interest" description="Disordered" evidence="7">
    <location>
        <begin position="76"/>
        <end position="123"/>
    </location>
</feature>
<feature type="region of interest" description="Disordered" evidence="7">
    <location>
        <begin position="1"/>
        <end position="40"/>
    </location>
</feature>
<keyword evidence="10" id="KW-1185">Reference proteome</keyword>
<proteinExistence type="predicted"/>
<dbReference type="Pfam" id="PF00856">
    <property type="entry name" value="SET"/>
    <property type="match status" value="1"/>
</dbReference>
<keyword evidence="3" id="KW-0949">S-adenosyl-L-methionine</keyword>
<feature type="compositionally biased region" description="Low complexity" evidence="7">
    <location>
        <begin position="22"/>
        <end position="40"/>
    </location>
</feature>
<dbReference type="PROSITE" id="PS50280">
    <property type="entry name" value="SET"/>
    <property type="match status" value="1"/>
</dbReference>
<comment type="catalytic activity">
    <reaction evidence="6">
        <text>L-lysyl-[histone] + S-adenosyl-L-methionine = N(6)-methyl-L-lysyl-[histone] + S-adenosyl-L-homocysteine + H(+)</text>
        <dbReference type="Rhea" id="RHEA:10024"/>
        <dbReference type="Rhea" id="RHEA-COMP:9845"/>
        <dbReference type="Rhea" id="RHEA-COMP:9846"/>
        <dbReference type="ChEBI" id="CHEBI:15378"/>
        <dbReference type="ChEBI" id="CHEBI:29969"/>
        <dbReference type="ChEBI" id="CHEBI:57856"/>
        <dbReference type="ChEBI" id="CHEBI:59789"/>
        <dbReference type="ChEBI" id="CHEBI:61929"/>
    </reaction>
    <physiologicalReaction direction="left-to-right" evidence="6">
        <dbReference type="Rhea" id="RHEA:10025"/>
    </physiologicalReaction>
</comment>
<evidence type="ECO:0000313" key="9">
    <source>
        <dbReference type="EMBL" id="SPO36839.1"/>
    </source>
</evidence>
<dbReference type="GO" id="GO:0042799">
    <property type="term" value="F:histone H4K20 methyltransferase activity"/>
    <property type="evidence" value="ECO:0007669"/>
    <property type="project" value="TreeGrafter"/>
</dbReference>
<evidence type="ECO:0000256" key="3">
    <source>
        <dbReference type="ARBA" id="ARBA00022691"/>
    </source>
</evidence>
<dbReference type="OrthoDB" id="438641at2759"/>
<evidence type="ECO:0000259" key="8">
    <source>
        <dbReference type="PROSITE" id="PS50280"/>
    </source>
</evidence>
<dbReference type="Gene3D" id="2.170.270.10">
    <property type="entry name" value="SET domain"/>
    <property type="match status" value="1"/>
</dbReference>
<dbReference type="PANTHER" id="PTHR46402:SF2">
    <property type="entry name" value="HISTONE-LYSINE N-TRIMETHYLTRANSFERASE SMYD5"/>
    <property type="match status" value="1"/>
</dbReference>
<evidence type="ECO:0000313" key="10">
    <source>
        <dbReference type="Proteomes" id="UP000323386"/>
    </source>
</evidence>
<name>A0A5C3F092_9BASI</name>
<dbReference type="SMART" id="SM00317">
    <property type="entry name" value="SET"/>
    <property type="match status" value="1"/>
</dbReference>
<gene>
    <name evidence="9" type="ORF">PSFLO_02310</name>
</gene>
<keyword evidence="1 9" id="KW-0489">Methyltransferase</keyword>
<protein>
    <recommendedName>
        <fullName evidence="5">Histone-lysine N-methyltransferase SET5</fullName>
    </recommendedName>
    <alternativeName>
        <fullName evidence="4">SET domain-containing protein 5</fullName>
    </alternativeName>
</protein>
<evidence type="ECO:0000256" key="4">
    <source>
        <dbReference type="ARBA" id="ARBA00042380"/>
    </source>
</evidence>
<accession>A0A5C3F092</accession>
<feature type="region of interest" description="Disordered" evidence="7">
    <location>
        <begin position="291"/>
        <end position="311"/>
    </location>
</feature>
<dbReference type="PANTHER" id="PTHR46402">
    <property type="entry name" value="SET AND MYND DOMAIN-CONTAINING PROTEIN 5"/>
    <property type="match status" value="1"/>
</dbReference>
<dbReference type="AlphaFoldDB" id="A0A5C3F092"/>
<dbReference type="GO" id="GO:0045814">
    <property type="term" value="P:negative regulation of gene expression, epigenetic"/>
    <property type="evidence" value="ECO:0007669"/>
    <property type="project" value="TreeGrafter"/>
</dbReference>
<evidence type="ECO:0000256" key="5">
    <source>
        <dbReference type="ARBA" id="ARBA00044528"/>
    </source>
</evidence>
<sequence length="492" mass="53687">MSAVPTEEQVASAAKRLLDAHSAAAADPASSSSTSSTAATEELGTAKLLTILQLENDWQLSEKRLKTILTRHGLRHAPAAPPASNGANGEADPAAASSATKKKKKPARKAQPSHVPRSYIDPSLNFPPGVEGHYFDAVKGKGLVATQDFDEGDVVFQEEAFVPTPPPSAVESMSRGMSTHHALLCTGSNPSVKPLMDLIQSQGWQSLHSVARSLARLLLTHSSTPPPSIASTSTTNPTPASFDEVYSQLSSFATVSELERRARNPGWSMEEASFNSALQSAHKALRAGLDPFDEERTKQRQTPGVKPEPFPLKVDEISASSALSSKIKELFSYPNFLALLGRSNVNMESHGGLYLLHSFLNHDCRPNIKIRHVPVRGRYASMKIAAVTSRKIKKGEELTISYVDPATVVRRRRMVLWRDYCFGPCACARCAEEVMELNEDERRESEKPEETTRKEEEELKKKQVHAVNGPGGKSDDKDLSGLEDELRDTLGF</sequence>
<evidence type="ECO:0000256" key="2">
    <source>
        <dbReference type="ARBA" id="ARBA00022679"/>
    </source>
</evidence>
<dbReference type="GO" id="GO:0032259">
    <property type="term" value="P:methylation"/>
    <property type="evidence" value="ECO:0007669"/>
    <property type="project" value="UniProtKB-KW"/>
</dbReference>
<dbReference type="CDD" id="cd20071">
    <property type="entry name" value="SET_SMYD"/>
    <property type="match status" value="1"/>
</dbReference>
<dbReference type="Proteomes" id="UP000323386">
    <property type="component" value="Unassembled WGS sequence"/>
</dbReference>
<dbReference type="SUPFAM" id="SSF82199">
    <property type="entry name" value="SET domain"/>
    <property type="match status" value="1"/>
</dbReference>